<name>A0A9P0HU48_NEZVI</name>
<feature type="signal peptide" evidence="1">
    <location>
        <begin position="1"/>
        <end position="17"/>
    </location>
</feature>
<evidence type="ECO:0008006" key="4">
    <source>
        <dbReference type="Google" id="ProtNLM"/>
    </source>
</evidence>
<evidence type="ECO:0000313" key="3">
    <source>
        <dbReference type="Proteomes" id="UP001152798"/>
    </source>
</evidence>
<keyword evidence="1" id="KW-0732">Signal</keyword>
<dbReference type="AlphaFoldDB" id="A0A9P0HU48"/>
<keyword evidence="3" id="KW-1185">Reference proteome</keyword>
<protein>
    <recommendedName>
        <fullName evidence="4">Neuropeptide</fullName>
    </recommendedName>
</protein>
<sequence length="234" mass="25834">MTFKSILITLLPPVALSEPCAAERGKSVKLHCPGWLPITTSRKKKAKQKDVLILNDNNISRIVAEKLRKQQKLAIVIVHLDLESVITVAGTDGLELPFASFGPDGYFLPVPGSWVTQCLLQCIPATLFSLWYGTDSTKTNSYKNHSKEIKIKMLEEELSQMMAVVEELEDWIVDGRTTDREDTGMRRSGTPGSVILPEEAVTTYRNCLIKDSQVGASFFGKAAHNGVLNGTMIL</sequence>
<evidence type="ECO:0000256" key="1">
    <source>
        <dbReference type="SAM" id="SignalP"/>
    </source>
</evidence>
<proteinExistence type="predicted"/>
<dbReference type="EMBL" id="OV725083">
    <property type="protein sequence ID" value="CAH1408332.1"/>
    <property type="molecule type" value="Genomic_DNA"/>
</dbReference>
<accession>A0A9P0HU48</accession>
<gene>
    <name evidence="2" type="ORF">NEZAVI_LOCUS15886</name>
</gene>
<feature type="chain" id="PRO_5040454622" description="Neuropeptide" evidence="1">
    <location>
        <begin position="18"/>
        <end position="234"/>
    </location>
</feature>
<dbReference type="Proteomes" id="UP001152798">
    <property type="component" value="Chromosome 7"/>
</dbReference>
<evidence type="ECO:0000313" key="2">
    <source>
        <dbReference type="EMBL" id="CAH1408332.1"/>
    </source>
</evidence>
<reference evidence="2" key="1">
    <citation type="submission" date="2022-01" db="EMBL/GenBank/DDBJ databases">
        <authorList>
            <person name="King R."/>
        </authorList>
    </citation>
    <scope>NUCLEOTIDE SEQUENCE</scope>
</reference>
<organism evidence="2 3">
    <name type="scientific">Nezara viridula</name>
    <name type="common">Southern green stink bug</name>
    <name type="synonym">Cimex viridulus</name>
    <dbReference type="NCBI Taxonomy" id="85310"/>
    <lineage>
        <taxon>Eukaryota</taxon>
        <taxon>Metazoa</taxon>
        <taxon>Ecdysozoa</taxon>
        <taxon>Arthropoda</taxon>
        <taxon>Hexapoda</taxon>
        <taxon>Insecta</taxon>
        <taxon>Pterygota</taxon>
        <taxon>Neoptera</taxon>
        <taxon>Paraneoptera</taxon>
        <taxon>Hemiptera</taxon>
        <taxon>Heteroptera</taxon>
        <taxon>Panheteroptera</taxon>
        <taxon>Pentatomomorpha</taxon>
        <taxon>Pentatomoidea</taxon>
        <taxon>Pentatomidae</taxon>
        <taxon>Pentatominae</taxon>
        <taxon>Nezara</taxon>
    </lineage>
</organism>